<proteinExistence type="predicted"/>
<evidence type="ECO:0000313" key="2">
    <source>
        <dbReference type="Proteomes" id="UP000794436"/>
    </source>
</evidence>
<gene>
    <name evidence="1" type="ORF">Poli38472_010059</name>
</gene>
<sequence>MFPDEVPLLFQLDKYPLNGKKTLFVYDERFLQITKPTTSESSWNSSRVDLLIPSFLGYIPITDTQKLRENHQSNPPEGDLLLVRTVKACEDGQMWFNTNETTQCSGVRMETEWQRRFRPQRVRRDEATGLLYSRVEWI</sequence>
<keyword evidence="2" id="KW-1185">Reference proteome</keyword>
<evidence type="ECO:0000313" key="1">
    <source>
        <dbReference type="EMBL" id="TMW58500.1"/>
    </source>
</evidence>
<reference evidence="1" key="1">
    <citation type="submission" date="2019-03" db="EMBL/GenBank/DDBJ databases">
        <title>Long read genome sequence of the mycoparasitic Pythium oligandrum ATCC 38472 isolated from sugarbeet rhizosphere.</title>
        <authorList>
            <person name="Gaulin E."/>
        </authorList>
    </citation>
    <scope>NUCLEOTIDE SEQUENCE</scope>
    <source>
        <strain evidence="1">ATCC 38472_TT</strain>
    </source>
</reference>
<dbReference type="Proteomes" id="UP000794436">
    <property type="component" value="Unassembled WGS sequence"/>
</dbReference>
<protein>
    <submittedName>
        <fullName evidence="1">Uncharacterized protein</fullName>
    </submittedName>
</protein>
<dbReference type="EMBL" id="SPLM01000111">
    <property type="protein sequence ID" value="TMW58500.1"/>
    <property type="molecule type" value="Genomic_DNA"/>
</dbReference>
<comment type="caution">
    <text evidence="1">The sequence shown here is derived from an EMBL/GenBank/DDBJ whole genome shotgun (WGS) entry which is preliminary data.</text>
</comment>
<dbReference type="OrthoDB" id="113931at2759"/>
<name>A0A8K1FCN3_PYTOL</name>
<organism evidence="1 2">
    <name type="scientific">Pythium oligandrum</name>
    <name type="common">Mycoparasitic fungus</name>
    <dbReference type="NCBI Taxonomy" id="41045"/>
    <lineage>
        <taxon>Eukaryota</taxon>
        <taxon>Sar</taxon>
        <taxon>Stramenopiles</taxon>
        <taxon>Oomycota</taxon>
        <taxon>Peronosporomycetes</taxon>
        <taxon>Pythiales</taxon>
        <taxon>Pythiaceae</taxon>
        <taxon>Pythium</taxon>
    </lineage>
</organism>
<dbReference type="AlphaFoldDB" id="A0A8K1FCN3"/>
<accession>A0A8K1FCN3</accession>